<sequence length="76" mass="8033">MTVGEKGKLTELQLDRRVRERLLASGTLSAATIEAHLASLPDAEEQAETIAVDQPALGGAAHAPRVEPELDDEGSE</sequence>
<protein>
    <submittedName>
        <fullName evidence="2">Uncharacterized protein</fullName>
    </submittedName>
</protein>
<dbReference type="Proteomes" id="UP000075502">
    <property type="component" value="Unassembled WGS sequence"/>
</dbReference>
<name>A0A150P3G9_SORCE</name>
<reference evidence="4 5" key="1">
    <citation type="submission" date="2014-02" db="EMBL/GenBank/DDBJ databases">
        <title>The small core and large imbalanced accessory genome model reveals a collaborative survival strategy of Sorangium cellulosum strains in nature.</title>
        <authorList>
            <person name="Han K."/>
            <person name="Peng R."/>
            <person name="Blom J."/>
            <person name="Li Y.-Z."/>
        </authorList>
    </citation>
    <scope>NUCLEOTIDE SEQUENCE [LARGE SCALE GENOMIC DNA]</scope>
    <source>
        <strain evidence="3 4">So0007-03</strain>
        <strain evidence="2 5">So0157-18</strain>
    </source>
</reference>
<evidence type="ECO:0000313" key="4">
    <source>
        <dbReference type="Proteomes" id="UP000075502"/>
    </source>
</evidence>
<evidence type="ECO:0000313" key="5">
    <source>
        <dbReference type="Proteomes" id="UP000075604"/>
    </source>
</evidence>
<evidence type="ECO:0000256" key="1">
    <source>
        <dbReference type="SAM" id="MobiDB-lite"/>
    </source>
</evidence>
<evidence type="ECO:0000313" key="2">
    <source>
        <dbReference type="EMBL" id="KYF50087.1"/>
    </source>
</evidence>
<dbReference type="EMBL" id="JEME01000439">
    <property type="protein sequence ID" value="KYG10147.1"/>
    <property type="molecule type" value="Genomic_DNA"/>
</dbReference>
<feature type="region of interest" description="Disordered" evidence="1">
    <location>
        <begin position="55"/>
        <end position="76"/>
    </location>
</feature>
<organism evidence="2 5">
    <name type="scientific">Sorangium cellulosum</name>
    <name type="common">Polyangium cellulosum</name>
    <dbReference type="NCBI Taxonomy" id="56"/>
    <lineage>
        <taxon>Bacteria</taxon>
        <taxon>Pseudomonadati</taxon>
        <taxon>Myxococcota</taxon>
        <taxon>Polyangia</taxon>
        <taxon>Polyangiales</taxon>
        <taxon>Polyangiaceae</taxon>
        <taxon>Sorangium</taxon>
    </lineage>
</organism>
<comment type="caution">
    <text evidence="2">The sequence shown here is derived from an EMBL/GenBank/DDBJ whole genome shotgun (WGS) entry which is preliminary data.</text>
</comment>
<evidence type="ECO:0000313" key="3">
    <source>
        <dbReference type="EMBL" id="KYG10147.1"/>
    </source>
</evidence>
<gene>
    <name evidence="2" type="ORF">BE04_47060</name>
    <name evidence="3" type="ORF">BE21_13850</name>
</gene>
<dbReference type="AlphaFoldDB" id="A0A150P3G9"/>
<dbReference type="Proteomes" id="UP000075604">
    <property type="component" value="Unassembled WGS sequence"/>
</dbReference>
<proteinExistence type="predicted"/>
<accession>A0A150P3G9</accession>
<dbReference type="EMBL" id="JELX01004174">
    <property type="protein sequence ID" value="KYF50087.1"/>
    <property type="molecule type" value="Genomic_DNA"/>
</dbReference>